<evidence type="ECO:0000313" key="2">
    <source>
        <dbReference type="EMBL" id="CAF3411524.1"/>
    </source>
</evidence>
<keyword evidence="1" id="KW-0472">Membrane</keyword>
<dbReference type="AlphaFoldDB" id="A0A818B123"/>
<reference evidence="2" key="1">
    <citation type="submission" date="2021-02" db="EMBL/GenBank/DDBJ databases">
        <authorList>
            <person name="Nowell W R."/>
        </authorList>
    </citation>
    <scope>NUCLEOTIDE SEQUENCE</scope>
</reference>
<organism evidence="2 4">
    <name type="scientific">Rotaria socialis</name>
    <dbReference type="NCBI Taxonomy" id="392032"/>
    <lineage>
        <taxon>Eukaryota</taxon>
        <taxon>Metazoa</taxon>
        <taxon>Spiralia</taxon>
        <taxon>Gnathifera</taxon>
        <taxon>Rotifera</taxon>
        <taxon>Eurotatoria</taxon>
        <taxon>Bdelloidea</taxon>
        <taxon>Philodinida</taxon>
        <taxon>Philodinidae</taxon>
        <taxon>Rotaria</taxon>
    </lineage>
</organism>
<proteinExistence type="predicted"/>
<comment type="caution">
    <text evidence="2">The sequence shown here is derived from an EMBL/GenBank/DDBJ whole genome shotgun (WGS) entry which is preliminary data.</text>
</comment>
<sequence length="451" mass="50801">MKASDNIWIKTVVLIIVFILIFYYASFQINHYGLKTAFTNVYRSLNKTRLLEMFISAAFTPMANRTSTIMNNSINFTFTTMMRPINFNTSTTILQSSITTTTTSTTTSRLSTISTTTTTGRPTTLDPAFLLVERPPLPSSTKNKTIRGSLAVFIFHTHHHVLADLQLYLIQKLTTDLVAINLFTDGKASEDMHKVAKTHRAELFSFLPEQHSPKAGPSEKNAEVVNWAVSTRAKRYLSNGTAILLLDGDVFPLSPFDSQTLLNSRDLMCRKHPALFSRFCWIGFLCLGPQLFSTIDEFDVSPTSRQGIGFDSGGKTIDYLLKYENISFSWMKETILLNTDKDLFWGAVNEDIRWIGSHFDRCDKCGPEVFFSPFDSSNAVFYHMISATSEWRFGHQSSRRKSIYEAVMGSPYGPNKKLVTSDIMASVKKIQKMETIPFNGNLSCAKVCKGK</sequence>
<keyword evidence="1" id="KW-0812">Transmembrane</keyword>
<evidence type="ECO:0000313" key="3">
    <source>
        <dbReference type="EMBL" id="CAF4835141.1"/>
    </source>
</evidence>
<feature type="transmembrane region" description="Helical" evidence="1">
    <location>
        <begin position="7"/>
        <end position="25"/>
    </location>
</feature>
<keyword evidence="1" id="KW-1133">Transmembrane helix</keyword>
<dbReference type="EMBL" id="CAJOBS010002815">
    <property type="protein sequence ID" value="CAF4835141.1"/>
    <property type="molecule type" value="Genomic_DNA"/>
</dbReference>
<evidence type="ECO:0000256" key="1">
    <source>
        <dbReference type="SAM" id="Phobius"/>
    </source>
</evidence>
<accession>A0A818B123</accession>
<dbReference type="Proteomes" id="UP000663838">
    <property type="component" value="Unassembled WGS sequence"/>
</dbReference>
<evidence type="ECO:0000313" key="4">
    <source>
        <dbReference type="Proteomes" id="UP000663865"/>
    </source>
</evidence>
<protein>
    <submittedName>
        <fullName evidence="2">Uncharacterized protein</fullName>
    </submittedName>
</protein>
<dbReference type="Proteomes" id="UP000663865">
    <property type="component" value="Unassembled WGS sequence"/>
</dbReference>
<dbReference type="EMBL" id="CAJNYV010001240">
    <property type="protein sequence ID" value="CAF3411524.1"/>
    <property type="molecule type" value="Genomic_DNA"/>
</dbReference>
<name>A0A818B123_9BILA</name>
<gene>
    <name evidence="2" type="ORF">KIK155_LOCUS9077</name>
    <name evidence="3" type="ORF">TOA249_LOCUS25617</name>
</gene>